<comment type="caution">
    <text evidence="6">Lacks conserved residue(s) required for the propagation of feature annotation.</text>
</comment>
<evidence type="ECO:0000256" key="4">
    <source>
        <dbReference type="ARBA" id="ARBA00022807"/>
    </source>
</evidence>
<evidence type="ECO:0000256" key="6">
    <source>
        <dbReference type="PROSITE-ProRule" id="PRU00239"/>
    </source>
</evidence>
<evidence type="ECO:0000256" key="7">
    <source>
        <dbReference type="SAM" id="MobiDB-lite"/>
    </source>
</evidence>
<evidence type="ECO:0000313" key="9">
    <source>
        <dbReference type="EMBL" id="EPY18645.1"/>
    </source>
</evidence>
<comment type="similarity">
    <text evidence="1">Belongs to the peptidase C2 family.</text>
</comment>
<dbReference type="AlphaFoldDB" id="S9V6X0"/>
<dbReference type="PANTHER" id="PTHR10183:SF379">
    <property type="entry name" value="CALPAIN-5"/>
    <property type="match status" value="1"/>
</dbReference>
<feature type="region of interest" description="Disordered" evidence="7">
    <location>
        <begin position="852"/>
        <end position="902"/>
    </location>
</feature>
<evidence type="ECO:0000256" key="2">
    <source>
        <dbReference type="ARBA" id="ARBA00022670"/>
    </source>
</evidence>
<dbReference type="GO" id="GO:0004198">
    <property type="term" value="F:calcium-dependent cysteine-type endopeptidase activity"/>
    <property type="evidence" value="ECO:0007669"/>
    <property type="project" value="InterPro"/>
</dbReference>
<reference evidence="9 10" key="1">
    <citation type="journal article" date="2013" name="PLoS ONE">
        <title>Predicting the Proteins of Angomonas deanei, Strigomonas culicis and Their Respective Endosymbionts Reveals New Aspects of the Trypanosomatidae Family.</title>
        <authorList>
            <person name="Motta M.C."/>
            <person name="Martins A.C."/>
            <person name="de Souza S.S."/>
            <person name="Catta-Preta C.M."/>
            <person name="Silva R."/>
            <person name="Klein C.C."/>
            <person name="de Almeida L.G."/>
            <person name="de Lima Cunha O."/>
            <person name="Ciapina L.P."/>
            <person name="Brocchi M."/>
            <person name="Colabardini A.C."/>
            <person name="de Araujo Lima B."/>
            <person name="Machado C.R."/>
            <person name="de Almeida Soares C.M."/>
            <person name="Probst C.M."/>
            <person name="de Menezes C.B."/>
            <person name="Thompson C.E."/>
            <person name="Bartholomeu D.C."/>
            <person name="Gradia D.F."/>
            <person name="Pavoni D.P."/>
            <person name="Grisard E.C."/>
            <person name="Fantinatti-Garboggini F."/>
            <person name="Marchini F.K."/>
            <person name="Rodrigues-Luiz G.F."/>
            <person name="Wagner G."/>
            <person name="Goldman G.H."/>
            <person name="Fietto J.L."/>
            <person name="Elias M.C."/>
            <person name="Goldman M.H."/>
            <person name="Sagot M.F."/>
            <person name="Pereira M."/>
            <person name="Stoco P.H."/>
            <person name="de Mendonca-Neto R.P."/>
            <person name="Teixeira S.M."/>
            <person name="Maciel T.E."/>
            <person name="de Oliveira Mendes T.A."/>
            <person name="Urmenyi T.P."/>
            <person name="de Souza W."/>
            <person name="Schenkman S."/>
            <person name="de Vasconcelos A.T."/>
        </authorList>
    </citation>
    <scope>NUCLEOTIDE SEQUENCE [LARGE SCALE GENOMIC DNA]</scope>
</reference>
<dbReference type="GO" id="GO:0006508">
    <property type="term" value="P:proteolysis"/>
    <property type="evidence" value="ECO:0007669"/>
    <property type="project" value="UniProtKB-KW"/>
</dbReference>
<dbReference type="PANTHER" id="PTHR10183">
    <property type="entry name" value="CALPAIN"/>
    <property type="match status" value="1"/>
</dbReference>
<dbReference type="Gene3D" id="3.90.70.10">
    <property type="entry name" value="Cysteine proteinases"/>
    <property type="match status" value="1"/>
</dbReference>
<protein>
    <submittedName>
        <fullName evidence="9">Calpain-like cysteine peptidase</fullName>
    </submittedName>
</protein>
<dbReference type="Proteomes" id="UP000015354">
    <property type="component" value="Unassembled WGS sequence"/>
</dbReference>
<accession>S9V6X0</accession>
<name>S9V6X0_9TRYP</name>
<feature type="active site" evidence="5">
    <location>
        <position position="517"/>
    </location>
</feature>
<dbReference type="OrthoDB" id="424753at2759"/>
<dbReference type="FunFam" id="2.60.120.380:FF:000014">
    <property type="entry name" value="Putative calpain-like cysteine peptidase"/>
    <property type="match status" value="1"/>
</dbReference>
<dbReference type="EMBL" id="ATMH01009838">
    <property type="protein sequence ID" value="EPY18645.1"/>
    <property type="molecule type" value="Genomic_DNA"/>
</dbReference>
<sequence length="902" mass="100742">MNERAHALAKELVEKGRGFLDPEPLGVPIVDVPLNGDEQFRKMEEQRRSIKHDPRNASTVRALEERLNDRAYELAESLLQSERAFMDQQPLGLALSDLPLNQDLRMREIERTRRMLKKDNVNGVHSADVKVLEDGMNGRAFQLAKTALEEERSFLQPDPCGVPLSDLPLDTDAEFHAKELQRLKLRQASKSSEKIRALESELDARAKELAVIFIREERSYLDQEPEGIPLDRLSLDRDPVFHGMELERRRMVRNGEDPARVVELEVQLNARVHELALDIRGWQDTEFFEDNKHIAPNWPRIGELFPEGRYEPIVPEEVSTGDSVSNVDDVGYLAPFIAALSRYPVLLKRLVVNVAHPVNAPYTFLFFDPNSNPVYIDVDDRIPCDSNNQPMFVQSPNGYWYPLLLEKAYAKFVGGYERMENCTPHETLRDLTGRPVTHAPFDSKLSDAANIGEVSTAAFWRGIAEDMARGDIVLCMSNTNADTMDGVHPQCSFAVLGIVDTIEGSQRPSDLIVKVQNPYWRYSPKYTGPLSDDDLIWTDELRRVCRYDSERKDILYLPLPVFLRNFSSLQRCHINCGDRLTASGAWDQNTSGGNPKFTSFRNNPIYLIENKSTRPMTILAEVRHNGPTFVDPDGLNHYPQTGIALLQPLSSSMPPTPLITNSTHKFIQKGMMLDSREVCSLMEVPASTTCYLIPYTMKVGQLGSFNVSIYPGMAKVTLVPLHFAGLSREPASTHITLVPGEDGTRVDFMITNATNVHILVRQEKVSDPKSIRKGDAIAEDDLVLTVFNEQSVRCGTSGHSTNAREHSFAFKAPRGGRYSLLISSPNAPVTGNCPCLLSIYTPKLVPVKFVPPPAGARPLQPSRLPNVKGKTVTRPRRASSVMGTAPEAAAEGPVSSPPASGY</sequence>
<dbReference type="SUPFAM" id="SSF54001">
    <property type="entry name" value="Cysteine proteinases"/>
    <property type="match status" value="1"/>
</dbReference>
<evidence type="ECO:0000256" key="3">
    <source>
        <dbReference type="ARBA" id="ARBA00022801"/>
    </source>
</evidence>
<keyword evidence="2" id="KW-0645">Protease</keyword>
<feature type="domain" description="Calpain catalytic" evidence="8">
    <location>
        <begin position="298"/>
        <end position="575"/>
    </location>
</feature>
<dbReference type="InterPro" id="IPR038765">
    <property type="entry name" value="Papain-like_cys_pep_sf"/>
</dbReference>
<dbReference type="InterPro" id="IPR001300">
    <property type="entry name" value="Peptidase_C2_calpain_cat"/>
</dbReference>
<dbReference type="InterPro" id="IPR036213">
    <property type="entry name" value="Calpain_III_sf"/>
</dbReference>
<dbReference type="Pfam" id="PF00648">
    <property type="entry name" value="Peptidase_C2"/>
    <property type="match status" value="1"/>
</dbReference>
<dbReference type="InterPro" id="IPR056040">
    <property type="entry name" value="DUF7623"/>
</dbReference>
<proteinExistence type="inferred from homology"/>
<gene>
    <name evidence="9" type="ORF">STCU_09838</name>
</gene>
<dbReference type="Pfam" id="PF24610">
    <property type="entry name" value="DUF7623"/>
    <property type="match status" value="4"/>
</dbReference>
<evidence type="ECO:0000256" key="1">
    <source>
        <dbReference type="ARBA" id="ARBA00007623"/>
    </source>
</evidence>
<dbReference type="InterPro" id="IPR022684">
    <property type="entry name" value="Calpain_cysteine_protease"/>
</dbReference>
<dbReference type="SUPFAM" id="SSF49758">
    <property type="entry name" value="Calpain large subunit, middle domain (domain III)"/>
    <property type="match status" value="1"/>
</dbReference>
<dbReference type="PROSITE" id="PS50203">
    <property type="entry name" value="CALPAIN_CAT"/>
    <property type="match status" value="1"/>
</dbReference>
<keyword evidence="4" id="KW-0788">Thiol protease</keyword>
<keyword evidence="10" id="KW-1185">Reference proteome</keyword>
<evidence type="ECO:0000313" key="10">
    <source>
        <dbReference type="Proteomes" id="UP000015354"/>
    </source>
</evidence>
<comment type="caution">
    <text evidence="9">The sequence shown here is derived from an EMBL/GenBank/DDBJ whole genome shotgun (WGS) entry which is preliminary data.</text>
</comment>
<dbReference type="Gene3D" id="2.60.120.380">
    <property type="match status" value="1"/>
</dbReference>
<evidence type="ECO:0000259" key="8">
    <source>
        <dbReference type="PROSITE" id="PS50203"/>
    </source>
</evidence>
<dbReference type="SMART" id="SM00230">
    <property type="entry name" value="CysPc"/>
    <property type="match status" value="1"/>
</dbReference>
<keyword evidence="3" id="KW-0378">Hydrolase</keyword>
<organism evidence="9 10">
    <name type="scientific">Strigomonas culicis</name>
    <dbReference type="NCBI Taxonomy" id="28005"/>
    <lineage>
        <taxon>Eukaryota</taxon>
        <taxon>Discoba</taxon>
        <taxon>Euglenozoa</taxon>
        <taxon>Kinetoplastea</taxon>
        <taxon>Metakinetoplastina</taxon>
        <taxon>Trypanosomatida</taxon>
        <taxon>Trypanosomatidae</taxon>
        <taxon>Strigomonadinae</taxon>
        <taxon>Strigomonas</taxon>
    </lineage>
</organism>
<evidence type="ECO:0000256" key="5">
    <source>
        <dbReference type="PIRSR" id="PIRSR622684-1"/>
    </source>
</evidence>